<accession>A0A9N8F0A8</accession>
<protein>
    <submittedName>
        <fullName evidence="2">Uncharacterized protein</fullName>
    </submittedName>
</protein>
<evidence type="ECO:0000313" key="3">
    <source>
        <dbReference type="Proteomes" id="UP001153069"/>
    </source>
</evidence>
<dbReference type="EMBL" id="CAICTM010003437">
    <property type="protein sequence ID" value="CAB9531337.1"/>
    <property type="molecule type" value="Genomic_DNA"/>
</dbReference>
<gene>
    <name evidence="1" type="ORF">SEMRO_2413_G326730.1</name>
    <name evidence="2" type="ORF">SEMRO_3439_G348040.1</name>
</gene>
<dbReference type="OrthoDB" id="53465at2759"/>
<dbReference type="AlphaFoldDB" id="A0A9N8F0A8"/>
<evidence type="ECO:0000313" key="1">
    <source>
        <dbReference type="EMBL" id="CAB9529146.1"/>
    </source>
</evidence>
<reference evidence="2" key="1">
    <citation type="submission" date="2020-06" db="EMBL/GenBank/DDBJ databases">
        <authorList>
            <consortium name="Plant Systems Biology data submission"/>
        </authorList>
    </citation>
    <scope>NUCLEOTIDE SEQUENCE</scope>
    <source>
        <strain evidence="2">D6</strain>
    </source>
</reference>
<comment type="caution">
    <text evidence="2">The sequence shown here is derived from an EMBL/GenBank/DDBJ whole genome shotgun (WGS) entry which is preliminary data.</text>
</comment>
<proteinExistence type="predicted"/>
<dbReference type="Proteomes" id="UP001153069">
    <property type="component" value="Unassembled WGS sequence"/>
</dbReference>
<organism evidence="2 3">
    <name type="scientific">Seminavis robusta</name>
    <dbReference type="NCBI Taxonomy" id="568900"/>
    <lineage>
        <taxon>Eukaryota</taxon>
        <taxon>Sar</taxon>
        <taxon>Stramenopiles</taxon>
        <taxon>Ochrophyta</taxon>
        <taxon>Bacillariophyta</taxon>
        <taxon>Bacillariophyceae</taxon>
        <taxon>Bacillariophycidae</taxon>
        <taxon>Naviculales</taxon>
        <taxon>Naviculaceae</taxon>
        <taxon>Seminavis</taxon>
    </lineage>
</organism>
<keyword evidence="3" id="KW-1185">Reference proteome</keyword>
<name>A0A9N8F0A8_9STRA</name>
<dbReference type="EMBL" id="CAICTM010002411">
    <property type="protein sequence ID" value="CAB9529146.1"/>
    <property type="molecule type" value="Genomic_DNA"/>
</dbReference>
<sequence length="232" mass="25062">MSSNLYATIHEATRLNHEGVRCLGANDSQSAHRLFKQALAAINSSLANDIYEGDDEKSSHPRTIPTLALPIAGMEDDLFYVHSQALVVDFSVFGPSSSTLHIASTVILFNLALSCHKYGMQYSAEPNLRSASRLYGLCSNLVNQQLEESETFSAADDLASLVAFAALNNKAQIHFRYLVDPQGAVDILKTLKPTEAILSIESPFLEPAHLEAIMLNRFTLAGSALLPSAAAA</sequence>
<evidence type="ECO:0000313" key="2">
    <source>
        <dbReference type="EMBL" id="CAB9531337.1"/>
    </source>
</evidence>